<evidence type="ECO:0000259" key="2">
    <source>
        <dbReference type="Pfam" id="PF02120"/>
    </source>
</evidence>
<feature type="domain" description="Flagellar hook-length control protein-like C-terminal" evidence="2">
    <location>
        <begin position="325"/>
        <end position="399"/>
    </location>
</feature>
<dbReference type="RefSeq" id="WP_249057003.1">
    <property type="nucleotide sequence ID" value="NZ_JALZWP010000003.1"/>
</dbReference>
<evidence type="ECO:0000313" key="3">
    <source>
        <dbReference type="EMBL" id="MCL1628087.1"/>
    </source>
</evidence>
<sequence length="443" mass="45153">MAASDSTIKALDPHMQAPQLAGAASDGNEFAAGQSEASEDALADSAMDIIAFQGEQALSVIPSAADGAIAIAPGPDTGTQSDIVMPEKVTHASGAKLQIAEEIAARGEFVRSQSSTMPVGVGRMAEVAGMPEQQAMRAPSTPRSTRESLGFASLAPRPHDPEIVAQAGLSRADLLGDKTAPQAVVHTGAHLLMSAHDQGKQALAGAALAAFPAAQTAAFMTPVAAATSDKMQRITGMAAATPGQRLAAVTPMALAELQLIPGGIVPIAQRDAVPEVRHAMAELGDGVAASSVPGGGGAGVLGLAPGVAPSAATPGMVTLQIAQAFAQAHGDRFEVSLSPEELGRVRIQMHLSETGLHVLITTERPETLDFLRKNIAFLSRDLSGLGFNSTSFEFAGDSSDRHKGKRSTDGANLHPSASPSAANLLGVQTTMPLISGAGLDLRF</sequence>
<dbReference type="Gene3D" id="3.30.750.140">
    <property type="match status" value="1"/>
</dbReference>
<reference evidence="3 4" key="1">
    <citation type="submission" date="2022-05" db="EMBL/GenBank/DDBJ databases">
        <title>Seasonal and diel survey of microbial diversity of the Tyrrhenian coast.</title>
        <authorList>
            <person name="Gattoni G."/>
            <person name="Corral P."/>
        </authorList>
    </citation>
    <scope>NUCLEOTIDE SEQUENCE [LARGE SCALE GENOMIC DNA]</scope>
    <source>
        <strain evidence="3 4">V10</strain>
    </source>
</reference>
<dbReference type="CDD" id="cd17470">
    <property type="entry name" value="T3SS_Flik_C"/>
    <property type="match status" value="1"/>
</dbReference>
<dbReference type="EMBL" id="JALZWP010000003">
    <property type="protein sequence ID" value="MCL1628087.1"/>
    <property type="molecule type" value="Genomic_DNA"/>
</dbReference>
<dbReference type="Pfam" id="PF02120">
    <property type="entry name" value="Flg_hook"/>
    <property type="match status" value="1"/>
</dbReference>
<keyword evidence="3" id="KW-0282">Flagellum</keyword>
<accession>A0ABT0LZP7</accession>
<evidence type="ECO:0000313" key="4">
    <source>
        <dbReference type="Proteomes" id="UP001202550"/>
    </source>
</evidence>
<dbReference type="InterPro" id="IPR021136">
    <property type="entry name" value="Flagellar_hook_control-like_C"/>
</dbReference>
<gene>
    <name evidence="3" type="ORF">M3N55_05030</name>
</gene>
<evidence type="ECO:0000256" key="1">
    <source>
        <dbReference type="SAM" id="MobiDB-lite"/>
    </source>
</evidence>
<keyword evidence="3" id="KW-0969">Cilium</keyword>
<dbReference type="InterPro" id="IPR038610">
    <property type="entry name" value="FliK-like_C_sf"/>
</dbReference>
<feature type="region of interest" description="Disordered" evidence="1">
    <location>
        <begin position="1"/>
        <end position="39"/>
    </location>
</feature>
<comment type="caution">
    <text evidence="3">The sequence shown here is derived from an EMBL/GenBank/DDBJ whole genome shotgun (WGS) entry which is preliminary data.</text>
</comment>
<organism evidence="3 4">
    <name type="scientific">Roseinatronobacter domitianus</name>
    <dbReference type="NCBI Taxonomy" id="2940293"/>
    <lineage>
        <taxon>Bacteria</taxon>
        <taxon>Pseudomonadati</taxon>
        <taxon>Pseudomonadota</taxon>
        <taxon>Alphaproteobacteria</taxon>
        <taxon>Rhodobacterales</taxon>
        <taxon>Paracoccaceae</taxon>
        <taxon>Roseinatronobacter</taxon>
    </lineage>
</organism>
<name>A0ABT0LZP7_9RHOB</name>
<dbReference type="Proteomes" id="UP001202550">
    <property type="component" value="Unassembled WGS sequence"/>
</dbReference>
<protein>
    <submittedName>
        <fullName evidence="3">Flagellar hook-length control protein FliK</fullName>
    </submittedName>
</protein>
<keyword evidence="4" id="KW-1185">Reference proteome</keyword>
<proteinExistence type="predicted"/>
<feature type="region of interest" description="Disordered" evidence="1">
    <location>
        <begin position="396"/>
        <end position="420"/>
    </location>
</feature>
<keyword evidence="3" id="KW-0966">Cell projection</keyword>